<organism evidence="1 2">
    <name type="scientific">Schaalia georgiae</name>
    <dbReference type="NCBI Taxonomy" id="52768"/>
    <lineage>
        <taxon>Bacteria</taxon>
        <taxon>Bacillati</taxon>
        <taxon>Actinomycetota</taxon>
        <taxon>Actinomycetes</taxon>
        <taxon>Actinomycetales</taxon>
        <taxon>Actinomycetaceae</taxon>
        <taxon>Schaalia</taxon>
    </lineage>
</organism>
<evidence type="ECO:0000313" key="1">
    <source>
        <dbReference type="EMBL" id="MBF0939603.1"/>
    </source>
</evidence>
<gene>
    <name evidence="1" type="ORF">HXK03_01825</name>
</gene>
<proteinExistence type="predicted"/>
<sequence>MKSAGIKALTESAAKRVLARARETAPVDTGAYRDGLALDHKETAYRTVVRVVGHDKKTMLVESKTGNLARAMSAAKGGA</sequence>
<dbReference type="EMBL" id="JABZFZ010000054">
    <property type="protein sequence ID" value="MBF0939603.1"/>
    <property type="molecule type" value="Genomic_DNA"/>
</dbReference>
<dbReference type="AlphaFoldDB" id="A0A929QX74"/>
<dbReference type="Pfam" id="PF04883">
    <property type="entry name" value="HK97-gp10_like"/>
    <property type="match status" value="1"/>
</dbReference>
<accession>A0A929QX74</accession>
<comment type="caution">
    <text evidence="1">The sequence shown here is derived from an EMBL/GenBank/DDBJ whole genome shotgun (WGS) entry which is preliminary data.</text>
</comment>
<name>A0A929QX74_9ACTO</name>
<protein>
    <submittedName>
        <fullName evidence="1">HK97 gp10 family phage protein</fullName>
    </submittedName>
</protein>
<reference evidence="1" key="1">
    <citation type="submission" date="2020-04" db="EMBL/GenBank/DDBJ databases">
        <title>Deep metagenomics examines the oral microbiome during advanced dental caries in children, revealing novel taxa and co-occurrences with host molecules.</title>
        <authorList>
            <person name="Baker J.L."/>
            <person name="Morton J.T."/>
            <person name="Dinis M."/>
            <person name="Alvarez R."/>
            <person name="Tran N.C."/>
            <person name="Knight R."/>
            <person name="Edlund A."/>
        </authorList>
    </citation>
    <scope>NUCLEOTIDE SEQUENCE</scope>
    <source>
        <strain evidence="1">JCVI_32_bin.64</strain>
    </source>
</reference>
<evidence type="ECO:0000313" key="2">
    <source>
        <dbReference type="Proteomes" id="UP000718630"/>
    </source>
</evidence>
<dbReference type="InterPro" id="IPR010064">
    <property type="entry name" value="HK97-gp10_tail"/>
</dbReference>
<dbReference type="Proteomes" id="UP000718630">
    <property type="component" value="Unassembled WGS sequence"/>
</dbReference>